<reference evidence="2 3" key="1">
    <citation type="submission" date="2017-07" db="EMBL/GenBank/DDBJ databases">
        <title>Leptospira spp. isolated from tropical soils.</title>
        <authorList>
            <person name="Thibeaux R."/>
            <person name="Iraola G."/>
            <person name="Ferres I."/>
            <person name="Bierque E."/>
            <person name="Girault D."/>
            <person name="Soupe-Gilbert M.-E."/>
            <person name="Picardeau M."/>
            <person name="Goarant C."/>
        </authorList>
    </citation>
    <scope>NUCLEOTIDE SEQUENCE [LARGE SCALE GENOMIC DNA]</scope>
    <source>
        <strain evidence="2 3">ES4-C-A1</strain>
    </source>
</reference>
<evidence type="ECO:0000313" key="3">
    <source>
        <dbReference type="Proteomes" id="UP000231843"/>
    </source>
</evidence>
<evidence type="ECO:0000313" key="2">
    <source>
        <dbReference type="EMBL" id="PJZ77825.1"/>
    </source>
</evidence>
<protein>
    <submittedName>
        <fullName evidence="2">Uncharacterized protein</fullName>
    </submittedName>
</protein>
<keyword evidence="1" id="KW-1133">Transmembrane helix</keyword>
<dbReference type="EMBL" id="NPEA01000003">
    <property type="protein sequence ID" value="PJZ77825.1"/>
    <property type="molecule type" value="Genomic_DNA"/>
</dbReference>
<evidence type="ECO:0000256" key="1">
    <source>
        <dbReference type="SAM" id="Phobius"/>
    </source>
</evidence>
<dbReference type="RefSeq" id="WP_100767546.1">
    <property type="nucleotide sequence ID" value="NZ_NPEA01000003.1"/>
</dbReference>
<gene>
    <name evidence="2" type="ORF">CH365_05165</name>
</gene>
<dbReference type="OrthoDB" id="326883at2"/>
<keyword evidence="1" id="KW-0812">Transmembrane</keyword>
<comment type="caution">
    <text evidence="2">The sequence shown here is derived from an EMBL/GenBank/DDBJ whole genome shotgun (WGS) entry which is preliminary data.</text>
</comment>
<keyword evidence="1" id="KW-0472">Membrane</keyword>
<sequence>MSEKFLGLLSKFSFYNIIGILLVLTYCTPSVDRTPYKELRELAFETEYDDIGIQNPNGKTVVYGIIMDWPTQSEIVTLATFLSGDASIFLTSGASFIGGGGRERIQKSSLRLIHKYAYLWKQGKKVRWTPNPDLDQVRFFFLTTQGTYYLEDTVSEIDADTSTLTPMFDEAQAVISEIRIEAEKEKDDDDE</sequence>
<dbReference type="Proteomes" id="UP000231843">
    <property type="component" value="Unassembled WGS sequence"/>
</dbReference>
<dbReference type="AlphaFoldDB" id="A0A2N0A0I8"/>
<feature type="transmembrane region" description="Helical" evidence="1">
    <location>
        <begin position="12"/>
        <end position="31"/>
    </location>
</feature>
<organism evidence="2 3">
    <name type="scientific">Leptospira neocaledonica</name>
    <dbReference type="NCBI Taxonomy" id="2023192"/>
    <lineage>
        <taxon>Bacteria</taxon>
        <taxon>Pseudomonadati</taxon>
        <taxon>Spirochaetota</taxon>
        <taxon>Spirochaetia</taxon>
        <taxon>Leptospirales</taxon>
        <taxon>Leptospiraceae</taxon>
        <taxon>Leptospira</taxon>
    </lineage>
</organism>
<proteinExistence type="predicted"/>
<name>A0A2N0A0I8_9LEPT</name>
<keyword evidence="3" id="KW-1185">Reference proteome</keyword>
<accession>A0A2N0A0I8</accession>